<dbReference type="Pfam" id="PF12867">
    <property type="entry name" value="DinB_2"/>
    <property type="match status" value="1"/>
</dbReference>
<evidence type="ECO:0000313" key="5">
    <source>
        <dbReference type="Proteomes" id="UP000319578"/>
    </source>
</evidence>
<dbReference type="SUPFAM" id="SSF109854">
    <property type="entry name" value="DinB/YfiT-like putative metalloenzymes"/>
    <property type="match status" value="1"/>
</dbReference>
<dbReference type="RefSeq" id="WP_049736824.1">
    <property type="nucleotide sequence ID" value="NZ_BJON01000006.1"/>
</dbReference>
<dbReference type="Proteomes" id="UP000319578">
    <property type="component" value="Unassembled WGS sequence"/>
</dbReference>
<evidence type="ECO:0000313" key="3">
    <source>
        <dbReference type="EMBL" id="KNB74578.1"/>
    </source>
</evidence>
<accession>A0A0K9Z0R0</accession>
<dbReference type="OrthoDB" id="824606at2"/>
<dbReference type="InterPro" id="IPR024775">
    <property type="entry name" value="DinB-like"/>
</dbReference>
<reference evidence="2 5" key="3">
    <citation type="submission" date="2019-06" db="EMBL/GenBank/DDBJ databases">
        <title>Whole genome shotgun sequence of Brevibacillus reuszeri NBRC 15719.</title>
        <authorList>
            <person name="Hosoyama A."/>
            <person name="Uohara A."/>
            <person name="Ohji S."/>
            <person name="Ichikawa N."/>
        </authorList>
    </citation>
    <scope>NUCLEOTIDE SEQUENCE [LARGE SCALE GENOMIC DNA]</scope>
    <source>
        <strain evidence="2 5">NBRC 15719</strain>
    </source>
</reference>
<dbReference type="STRING" id="54915.ADS79_02505"/>
<sequence length="151" mass="16751">MFEQALLPALQTARSRYMDALDKLEADQLSWKLAPGSNSVGFLIQHIAEVEYRFCAMFFQQPLPPEITLATIGPVKDEGIYTDLAALHAIREASYTHLLQALSSLPPEAWDVPCEAPIATLTPRQALGRLLYHMGYHGGQIGLIRKYGGKQ</sequence>
<keyword evidence="5" id="KW-1185">Reference proteome</keyword>
<evidence type="ECO:0000313" key="2">
    <source>
        <dbReference type="EMBL" id="GED67790.1"/>
    </source>
</evidence>
<reference evidence="3" key="2">
    <citation type="submission" date="2015-07" db="EMBL/GenBank/DDBJ databases">
        <title>MeaNS - Measles Nucleotide Surveillance Program.</title>
        <authorList>
            <person name="Tran T."/>
            <person name="Druce J."/>
        </authorList>
    </citation>
    <scope>NUCLEOTIDE SEQUENCE</scope>
    <source>
        <strain evidence="3">DSM 9887</strain>
    </source>
</reference>
<dbReference type="EMBL" id="LGIQ01000002">
    <property type="protein sequence ID" value="KNB74578.1"/>
    <property type="molecule type" value="Genomic_DNA"/>
</dbReference>
<dbReference type="AlphaFoldDB" id="A0A0K9Z0R0"/>
<reference evidence="4" key="1">
    <citation type="submission" date="2015-07" db="EMBL/GenBank/DDBJ databases">
        <title>Genome sequencing project for genomic taxonomy and phylogenomics of Bacillus-like bacteria.</title>
        <authorList>
            <person name="Liu B."/>
            <person name="Wang J."/>
            <person name="Zhu Y."/>
            <person name="Liu G."/>
            <person name="Chen Q."/>
            <person name="Chen Z."/>
            <person name="Lan J."/>
            <person name="Che J."/>
            <person name="Ge C."/>
            <person name="Shi H."/>
            <person name="Pan Z."/>
            <person name="Liu X."/>
        </authorList>
    </citation>
    <scope>NUCLEOTIDE SEQUENCE [LARGE SCALE GENOMIC DNA]</scope>
    <source>
        <strain evidence="4">DSM 9887</strain>
    </source>
</reference>
<evidence type="ECO:0000259" key="1">
    <source>
        <dbReference type="Pfam" id="PF12867"/>
    </source>
</evidence>
<protein>
    <recommendedName>
        <fullName evidence="1">DinB-like domain-containing protein</fullName>
    </recommendedName>
</protein>
<evidence type="ECO:0000313" key="4">
    <source>
        <dbReference type="Proteomes" id="UP000036834"/>
    </source>
</evidence>
<proteinExistence type="predicted"/>
<dbReference type="Gene3D" id="1.20.120.450">
    <property type="entry name" value="dinb family like domain"/>
    <property type="match status" value="1"/>
</dbReference>
<name>A0A0K9Z0R0_9BACL</name>
<dbReference type="InterPro" id="IPR034660">
    <property type="entry name" value="DinB/YfiT-like"/>
</dbReference>
<gene>
    <name evidence="3" type="ORF">ADS79_02505</name>
    <name evidence="2" type="ORF">BRE01_14920</name>
</gene>
<dbReference type="PATRIC" id="fig|54915.3.peg.5665"/>
<dbReference type="Proteomes" id="UP000036834">
    <property type="component" value="Unassembled WGS sequence"/>
</dbReference>
<organism evidence="3 4">
    <name type="scientific">Brevibacillus reuszeri</name>
    <dbReference type="NCBI Taxonomy" id="54915"/>
    <lineage>
        <taxon>Bacteria</taxon>
        <taxon>Bacillati</taxon>
        <taxon>Bacillota</taxon>
        <taxon>Bacilli</taxon>
        <taxon>Bacillales</taxon>
        <taxon>Paenibacillaceae</taxon>
        <taxon>Brevibacillus</taxon>
    </lineage>
</organism>
<feature type="domain" description="DinB-like" evidence="1">
    <location>
        <begin position="9"/>
        <end position="141"/>
    </location>
</feature>
<dbReference type="EMBL" id="BJON01000006">
    <property type="protein sequence ID" value="GED67790.1"/>
    <property type="molecule type" value="Genomic_DNA"/>
</dbReference>
<comment type="caution">
    <text evidence="3">The sequence shown here is derived from an EMBL/GenBank/DDBJ whole genome shotgun (WGS) entry which is preliminary data.</text>
</comment>